<evidence type="ECO:0000259" key="1">
    <source>
        <dbReference type="Pfam" id="PF12444"/>
    </source>
</evidence>
<gene>
    <name evidence="2" type="ORF">DGAL_LOCUS2875</name>
</gene>
<dbReference type="AlphaFoldDB" id="A0A8J2RIV2"/>
<name>A0A8J2RIV2_9CRUS</name>
<reference evidence="2" key="1">
    <citation type="submission" date="2021-11" db="EMBL/GenBank/DDBJ databases">
        <authorList>
            <person name="Schell T."/>
        </authorList>
    </citation>
    <scope>NUCLEOTIDE SEQUENCE</scope>
    <source>
        <strain evidence="2">M5</strain>
    </source>
</reference>
<accession>A0A8J2RIV2</accession>
<dbReference type="Pfam" id="PF12444">
    <property type="entry name" value="Sox_N"/>
    <property type="match status" value="1"/>
</dbReference>
<sequence>MDTCSYQHPSDAELASVIKMKMSLPVISSATASSSLHHHHSSNRASIMQLAQQHLPKSDIGNAVAKVLQGYDWSLVPLASRLHIEKKSGPPI</sequence>
<feature type="domain" description="Sox developmental protein N-terminal" evidence="1">
    <location>
        <begin position="25"/>
        <end position="81"/>
    </location>
</feature>
<organism evidence="2 3">
    <name type="scientific">Daphnia galeata</name>
    <dbReference type="NCBI Taxonomy" id="27404"/>
    <lineage>
        <taxon>Eukaryota</taxon>
        <taxon>Metazoa</taxon>
        <taxon>Ecdysozoa</taxon>
        <taxon>Arthropoda</taxon>
        <taxon>Crustacea</taxon>
        <taxon>Branchiopoda</taxon>
        <taxon>Diplostraca</taxon>
        <taxon>Cladocera</taxon>
        <taxon>Anomopoda</taxon>
        <taxon>Daphniidae</taxon>
        <taxon>Daphnia</taxon>
    </lineage>
</organism>
<dbReference type="InterPro" id="IPR022151">
    <property type="entry name" value="Sox_N"/>
</dbReference>
<evidence type="ECO:0000313" key="3">
    <source>
        <dbReference type="Proteomes" id="UP000789390"/>
    </source>
</evidence>
<comment type="caution">
    <text evidence="2">The sequence shown here is derived from an EMBL/GenBank/DDBJ whole genome shotgun (WGS) entry which is preliminary data.</text>
</comment>
<evidence type="ECO:0000313" key="2">
    <source>
        <dbReference type="EMBL" id="CAH0100590.1"/>
    </source>
</evidence>
<protein>
    <recommendedName>
        <fullName evidence="1">Sox developmental protein N-terminal domain-containing protein</fullName>
    </recommendedName>
</protein>
<proteinExistence type="predicted"/>
<keyword evidence="3" id="KW-1185">Reference proteome</keyword>
<dbReference type="EMBL" id="CAKKLH010000041">
    <property type="protein sequence ID" value="CAH0100590.1"/>
    <property type="molecule type" value="Genomic_DNA"/>
</dbReference>
<dbReference type="Proteomes" id="UP000789390">
    <property type="component" value="Unassembled WGS sequence"/>
</dbReference>
<dbReference type="OrthoDB" id="8195434at2759"/>